<name>A0A4Y8SKL6_9SPHI</name>
<dbReference type="Gene3D" id="1.25.40.10">
    <property type="entry name" value="Tetratricopeptide repeat domain"/>
    <property type="match status" value="3"/>
</dbReference>
<feature type="signal peptide" evidence="3">
    <location>
        <begin position="1"/>
        <end position="20"/>
    </location>
</feature>
<comment type="caution">
    <text evidence="4">The sequence shown here is derived from an EMBL/GenBank/DDBJ whole genome shotgun (WGS) entry which is preliminary data.</text>
</comment>
<gene>
    <name evidence="4" type="ORF">E2R66_04405</name>
</gene>
<evidence type="ECO:0000313" key="4">
    <source>
        <dbReference type="EMBL" id="TFF39619.1"/>
    </source>
</evidence>
<protein>
    <submittedName>
        <fullName evidence="4">Tetratricopeptide repeat protein</fullName>
    </submittedName>
</protein>
<keyword evidence="2" id="KW-0802">TPR repeat</keyword>
<evidence type="ECO:0000256" key="2">
    <source>
        <dbReference type="ARBA" id="ARBA00022803"/>
    </source>
</evidence>
<evidence type="ECO:0000256" key="1">
    <source>
        <dbReference type="ARBA" id="ARBA00022737"/>
    </source>
</evidence>
<accession>A0A4Y8SKL6</accession>
<dbReference type="Proteomes" id="UP000297540">
    <property type="component" value="Unassembled WGS sequence"/>
</dbReference>
<dbReference type="InterPro" id="IPR011990">
    <property type="entry name" value="TPR-like_helical_dom_sf"/>
</dbReference>
<dbReference type="Pfam" id="PF13414">
    <property type="entry name" value="TPR_11"/>
    <property type="match status" value="1"/>
</dbReference>
<evidence type="ECO:0000256" key="3">
    <source>
        <dbReference type="SAM" id="SignalP"/>
    </source>
</evidence>
<keyword evidence="1" id="KW-0677">Repeat</keyword>
<organism evidence="4 5">
    <name type="scientific">Mucilaginibacter psychrotolerans</name>
    <dbReference type="NCBI Taxonomy" id="1524096"/>
    <lineage>
        <taxon>Bacteria</taxon>
        <taxon>Pseudomonadati</taxon>
        <taxon>Bacteroidota</taxon>
        <taxon>Sphingobacteriia</taxon>
        <taxon>Sphingobacteriales</taxon>
        <taxon>Sphingobacteriaceae</taxon>
        <taxon>Mucilaginibacter</taxon>
    </lineage>
</organism>
<dbReference type="EMBL" id="SOZE01000003">
    <property type="protein sequence ID" value="TFF39619.1"/>
    <property type="molecule type" value="Genomic_DNA"/>
</dbReference>
<dbReference type="RefSeq" id="WP_133227068.1">
    <property type="nucleotide sequence ID" value="NZ_SOZE01000003.1"/>
</dbReference>
<reference evidence="4 5" key="1">
    <citation type="journal article" date="2017" name="Int. J. Syst. Evol. Microbiol.">
        <title>Mucilaginibacterpsychrotolerans sp. nov., isolated from peatlands.</title>
        <authorList>
            <person name="Deng Y."/>
            <person name="Shen L."/>
            <person name="Xu B."/>
            <person name="Liu Y."/>
            <person name="Gu Z."/>
            <person name="Liu H."/>
            <person name="Zhou Y."/>
        </authorList>
    </citation>
    <scope>NUCLEOTIDE SEQUENCE [LARGE SCALE GENOMIC DNA]</scope>
    <source>
        <strain evidence="4 5">NH7-4</strain>
    </source>
</reference>
<proteinExistence type="predicted"/>
<evidence type="ECO:0000313" key="5">
    <source>
        <dbReference type="Proteomes" id="UP000297540"/>
    </source>
</evidence>
<dbReference type="PANTHER" id="PTHR44943:SF8">
    <property type="entry name" value="TPR REPEAT-CONTAINING PROTEIN MJ0263"/>
    <property type="match status" value="1"/>
</dbReference>
<dbReference type="SUPFAM" id="SSF48452">
    <property type="entry name" value="TPR-like"/>
    <property type="match status" value="2"/>
</dbReference>
<feature type="chain" id="PRO_5021466914" evidence="3">
    <location>
        <begin position="21"/>
        <end position="416"/>
    </location>
</feature>
<dbReference type="PANTHER" id="PTHR44943">
    <property type="entry name" value="CELLULOSE SYNTHASE OPERON PROTEIN C"/>
    <property type="match status" value="1"/>
</dbReference>
<dbReference type="AlphaFoldDB" id="A0A4Y8SKL6"/>
<sequence>MKIKFLIAGLLGLISVTAFAQKGDVNNAQSEFDKFQLIKQGTLATTALANAQASIDKAIANPKTATWPQAYALKGAIYANLAVQEKTPATATTLFGNAEEALKKAKELDTKNEYAKIISEGSLALAQYQLTAGVNAYQAAQYDVAYKAFDYYRSILPEDTTAIYYTGLAAYNSKNYPAAITNYSKLVTTKYSQGERIYDELSGMYLVSKDTTGALKAISEGLVKYPNSATLRKKEIEIALQSGKSQQVLDKINAAIANDPKNKDLYYYAGLVYSQSGDVAYGKVKGTKDAAGKTALKAKATEDYGKAGEMYKKALEIDPNYFEANLNLGYILLTPAIDSFNTANNLPGTAAAQKQYDALMAKASTQFDAAKPFLQKAVDLKPNSRDALANLITYYRGKKDQANVDKYSKIMDAIKE</sequence>
<dbReference type="InterPro" id="IPR051685">
    <property type="entry name" value="Ycf3/AcsC/BcsC/TPR_MFPF"/>
</dbReference>
<keyword evidence="5" id="KW-1185">Reference proteome</keyword>
<keyword evidence="3" id="KW-0732">Signal</keyword>
<dbReference type="OrthoDB" id="739506at2"/>